<keyword evidence="8" id="KW-1185">Reference proteome</keyword>
<sequence>MVFQSIRQRLPPLLKRSSAQSKGHTASSDNKAANSATTTVQSDNVEAPESTTTYNPPFDVVIAGGGIVGLVLALALHQHGVCQHLHIYEQAPAFHDDVGAGMGLYPNGLRVIRDISPVLLKRLQEAGCPYKYRRWMRHDGTEVAVADESVLARKTNDNVDDDMTDLDIQPIGIRRWKLQKILFEACQDAGIVIHFGKRLDTMSESTDGVVKLHFEDGSVCETKLLLAADGAKSKIRSIVTDGACTLNYTGTTCLMGTSSTLNKNFGMMLPSSPTTKCHGAFYPTGGSEQCFQFHFPTALDNVPNAALNGWGGMTNAVSQEECQELAKKLDEEGWDAERFLQPLRNVEKAMRVGLMTLDPPLQKFTFGRVILVGDAAHPPVPYLGQGAQQGLEDAGTLAWLLKQCCVVKDGEDNRFSLEGIGVVMQIYNELRVPRTNEMAEHSKLAGLQQQKRAENPKYNKSRESLIQREVFYKENSSHLFPGVQYEYKKAVELSLKTFSQRQALAPYPLASVPEEERNVERSDTITTKLKT</sequence>
<dbReference type="InterPro" id="IPR050493">
    <property type="entry name" value="FAD-dep_Monooxygenase_BioMet"/>
</dbReference>
<keyword evidence="7" id="KW-0540">Nuclease</keyword>
<feature type="domain" description="FAD-binding" evidence="4">
    <location>
        <begin position="59"/>
        <end position="402"/>
    </location>
</feature>
<evidence type="ECO:0000256" key="2">
    <source>
        <dbReference type="ARBA" id="ARBA00023033"/>
    </source>
</evidence>
<dbReference type="Pfam" id="PF01494">
    <property type="entry name" value="FAD_binding_3"/>
    <property type="match status" value="1"/>
</dbReference>
<dbReference type="EMBL" id="JAGRRH010000033">
    <property type="protein sequence ID" value="KAG7339524.1"/>
    <property type="molecule type" value="Genomic_DNA"/>
</dbReference>
<dbReference type="AlphaFoldDB" id="A0A9K3LCA8"/>
<dbReference type="GO" id="GO:0004519">
    <property type="term" value="F:endonuclease activity"/>
    <property type="evidence" value="ECO:0007669"/>
    <property type="project" value="UniProtKB-KW"/>
</dbReference>
<proteinExistence type="predicted"/>
<dbReference type="GO" id="GO:0004497">
    <property type="term" value="F:monooxygenase activity"/>
    <property type="evidence" value="ECO:0007669"/>
    <property type="project" value="UniProtKB-KW"/>
</dbReference>
<protein>
    <submittedName>
        <fullName evidence="7">DNA mismatch endonuclease</fullName>
    </submittedName>
</protein>
<evidence type="ECO:0000313" key="6">
    <source>
        <dbReference type="EMBL" id="KAG7339524.1"/>
    </source>
</evidence>
<feature type="compositionally biased region" description="Polar residues" evidence="3">
    <location>
        <begin position="17"/>
        <end position="51"/>
    </location>
</feature>
<gene>
    <name evidence="6" type="ORF">IV203_002577</name>
    <name evidence="5" type="ORF">IV203_002683</name>
    <name evidence="7" type="ORF">IV203_034521</name>
</gene>
<dbReference type="EMBL" id="JAGRRH010000013">
    <property type="protein sequence ID" value="KAG7359423.1"/>
    <property type="molecule type" value="Genomic_DNA"/>
</dbReference>
<accession>A0A9K3LCA8</accession>
<dbReference type="InterPro" id="IPR002938">
    <property type="entry name" value="FAD-bd"/>
</dbReference>
<keyword evidence="1" id="KW-0560">Oxidoreductase</keyword>
<dbReference type="EMBL" id="JAGRRH010000084">
    <property type="protein sequence ID" value="KAG7337420.1"/>
    <property type="molecule type" value="Genomic_DNA"/>
</dbReference>
<dbReference type="PANTHER" id="PTHR13789">
    <property type="entry name" value="MONOOXYGENASE"/>
    <property type="match status" value="1"/>
</dbReference>
<evidence type="ECO:0000313" key="7">
    <source>
        <dbReference type="EMBL" id="KAG7359423.1"/>
    </source>
</evidence>
<keyword evidence="7" id="KW-0378">Hydrolase</keyword>
<feature type="region of interest" description="Disordered" evidence="3">
    <location>
        <begin position="14"/>
        <end position="51"/>
    </location>
</feature>
<evidence type="ECO:0000256" key="3">
    <source>
        <dbReference type="SAM" id="MobiDB-lite"/>
    </source>
</evidence>
<reference evidence="7" key="2">
    <citation type="submission" date="2021-04" db="EMBL/GenBank/DDBJ databases">
        <authorList>
            <person name="Podell S."/>
        </authorList>
    </citation>
    <scope>NUCLEOTIDE SEQUENCE</scope>
    <source>
        <strain evidence="7">Hildebrandi</strain>
    </source>
</reference>
<evidence type="ECO:0000313" key="8">
    <source>
        <dbReference type="Proteomes" id="UP000693970"/>
    </source>
</evidence>
<evidence type="ECO:0000256" key="1">
    <source>
        <dbReference type="ARBA" id="ARBA00023002"/>
    </source>
</evidence>
<keyword evidence="2" id="KW-0503">Monooxygenase</keyword>
<evidence type="ECO:0000313" key="5">
    <source>
        <dbReference type="EMBL" id="KAG7337420.1"/>
    </source>
</evidence>
<organism evidence="7 8">
    <name type="scientific">Nitzschia inconspicua</name>
    <dbReference type="NCBI Taxonomy" id="303405"/>
    <lineage>
        <taxon>Eukaryota</taxon>
        <taxon>Sar</taxon>
        <taxon>Stramenopiles</taxon>
        <taxon>Ochrophyta</taxon>
        <taxon>Bacillariophyta</taxon>
        <taxon>Bacillariophyceae</taxon>
        <taxon>Bacillariophycidae</taxon>
        <taxon>Bacillariales</taxon>
        <taxon>Bacillariaceae</taxon>
        <taxon>Nitzschia</taxon>
    </lineage>
</organism>
<evidence type="ECO:0000259" key="4">
    <source>
        <dbReference type="Pfam" id="PF01494"/>
    </source>
</evidence>
<dbReference type="PANTHER" id="PTHR13789:SF309">
    <property type="entry name" value="PUTATIVE (AFU_ORTHOLOGUE AFUA_6G14510)-RELATED"/>
    <property type="match status" value="1"/>
</dbReference>
<dbReference type="OrthoDB" id="44631at2759"/>
<name>A0A9K3LCA8_9STRA</name>
<dbReference type="Proteomes" id="UP000693970">
    <property type="component" value="Unassembled WGS sequence"/>
</dbReference>
<reference evidence="7" key="1">
    <citation type="journal article" date="2021" name="Sci. Rep.">
        <title>Diploid genomic architecture of Nitzschia inconspicua, an elite biomass production diatom.</title>
        <authorList>
            <person name="Oliver A."/>
            <person name="Podell S."/>
            <person name="Pinowska A."/>
            <person name="Traller J.C."/>
            <person name="Smith S.R."/>
            <person name="McClure R."/>
            <person name="Beliaev A."/>
            <person name="Bohutskyi P."/>
            <person name="Hill E.A."/>
            <person name="Rabines A."/>
            <person name="Zheng H."/>
            <person name="Allen L.Z."/>
            <person name="Kuo A."/>
            <person name="Grigoriev I.V."/>
            <person name="Allen A.E."/>
            <person name="Hazlebeck D."/>
            <person name="Allen E.E."/>
        </authorList>
    </citation>
    <scope>NUCLEOTIDE SEQUENCE</scope>
    <source>
        <strain evidence="7">Hildebrandi</strain>
    </source>
</reference>
<keyword evidence="7" id="KW-0255">Endonuclease</keyword>
<dbReference type="GO" id="GO:0071949">
    <property type="term" value="F:FAD binding"/>
    <property type="evidence" value="ECO:0007669"/>
    <property type="project" value="InterPro"/>
</dbReference>
<comment type="caution">
    <text evidence="7">The sequence shown here is derived from an EMBL/GenBank/DDBJ whole genome shotgun (WGS) entry which is preliminary data.</text>
</comment>